<dbReference type="InterPro" id="IPR044323">
    <property type="entry name" value="MERS-CoV-like_ORF5"/>
</dbReference>
<reference evidence="11" key="1">
    <citation type="submission" date="2014-02" db="EMBL/GenBank/DDBJ databases">
        <title>Bat coronavirus in China.</title>
        <authorList>
            <person name="Yang L."/>
            <person name="Wu Z."/>
            <person name="Jin Q."/>
        </authorList>
    </citation>
    <scope>NUCLEOTIDE SEQUENCE [LARGE SCALE GENOMIC DNA]</scope>
</reference>
<proteinExistence type="predicted"/>
<evidence type="ECO:0000256" key="4">
    <source>
        <dbReference type="ARBA" id="ARBA00022989"/>
    </source>
</evidence>
<dbReference type="GO" id="GO:0016020">
    <property type="term" value="C:membrane"/>
    <property type="evidence" value="ECO:0007669"/>
    <property type="project" value="UniProtKB-UniRule"/>
</dbReference>
<evidence type="ECO:0000259" key="9">
    <source>
        <dbReference type="PROSITE" id="PS51967"/>
    </source>
</evidence>
<keyword evidence="5 6" id="KW-0472">Membrane</keyword>
<evidence type="ECO:0000256" key="1">
    <source>
        <dbReference type="ARBA" id="ARBA00004301"/>
    </source>
</evidence>
<comment type="subcellular location">
    <subcellularLocation>
        <location evidence="1">Host membrane</location>
        <topology evidence="1">Multi-pass membrane protein</topology>
    </subcellularLocation>
</comment>
<evidence type="ECO:0000259" key="8">
    <source>
        <dbReference type="PROSITE" id="PS51966"/>
    </source>
</evidence>
<feature type="transmembrane region" description="Helical" evidence="7">
    <location>
        <begin position="95"/>
        <end position="113"/>
    </location>
</feature>
<accession>A0A0U1WHM8</accession>
<feature type="domain" description="CoV 3a-like viroporin TM" evidence="8">
    <location>
        <begin position="27"/>
        <end position="130"/>
    </location>
</feature>
<dbReference type="Proteomes" id="UP000104899">
    <property type="component" value="Segment"/>
</dbReference>
<dbReference type="GO" id="GO:0033644">
    <property type="term" value="C:host cell membrane"/>
    <property type="evidence" value="ECO:0007669"/>
    <property type="project" value="UniProtKB-SubCell"/>
</dbReference>
<dbReference type="CDD" id="cd21645">
    <property type="entry name" value="MERS-CoV-like_ORF5"/>
    <property type="match status" value="1"/>
</dbReference>
<evidence type="ECO:0000256" key="6">
    <source>
        <dbReference type="PROSITE-ProRule" id="PRU01311"/>
    </source>
</evidence>
<evidence type="ECO:0000256" key="7">
    <source>
        <dbReference type="SAM" id="Phobius"/>
    </source>
</evidence>
<evidence type="ECO:0000313" key="11">
    <source>
        <dbReference type="Proteomes" id="UP000104899"/>
    </source>
</evidence>
<name>A0A0U1WHM8_BCHK4</name>
<evidence type="ECO:0000256" key="2">
    <source>
        <dbReference type="ARBA" id="ARBA00022692"/>
    </source>
</evidence>
<dbReference type="EMBL" id="KJ473822">
    <property type="protein sequence ID" value="AIA62356.1"/>
    <property type="molecule type" value="Genomic_RNA"/>
</dbReference>
<feature type="transmembrane region" description="Helical" evidence="7">
    <location>
        <begin position="39"/>
        <end position="59"/>
    </location>
</feature>
<dbReference type="PROSITE" id="PS51966">
    <property type="entry name" value="COV_VIROPORIN_3A_TM"/>
    <property type="match status" value="1"/>
</dbReference>
<evidence type="ECO:0000256" key="3">
    <source>
        <dbReference type="ARBA" id="ARBA00022870"/>
    </source>
</evidence>
<feature type="transmembrane region" description="Helical" evidence="7">
    <location>
        <begin position="71"/>
        <end position="89"/>
    </location>
</feature>
<sequence>MAFSASLFRTKTVHTEDALCPRSAIQAEQPPNIIDCIPVAGYEAALITNALFLLVLFVFNPLTCKGNWIKAILFYSLLLYNMILAIFLVVDTQHFVSALLLAYVVTFLILWTADRIRLSCAVGSVLPFVDMRSAYIRVDNGNSSVVVPMNHTKHWFIRNFEQSCHCENCFYIHSSSYVECTFISRLKKSILVSVCDFSLGDNVSTVFVPSSDKTVPLHIIAPSKLYV</sequence>
<evidence type="ECO:0000313" key="10">
    <source>
        <dbReference type="EMBL" id="AIA62356.1"/>
    </source>
</evidence>
<dbReference type="InterPro" id="IPR046445">
    <property type="entry name" value="a/bCoV_VIROPORIN_3A-like_TM"/>
</dbReference>
<keyword evidence="3 6" id="KW-1043">Host membrane</keyword>
<keyword evidence="4 6" id="KW-1133">Transmembrane helix</keyword>
<keyword evidence="2 6" id="KW-0812">Transmembrane</keyword>
<dbReference type="PROSITE" id="PS51967">
    <property type="entry name" value="COV_VIROPORIN_3A_CD"/>
    <property type="match status" value="1"/>
</dbReference>
<organism evidence="10 11">
    <name type="scientific">BtTp-BetaCoV/GX2012</name>
    <dbReference type="NCBI Taxonomy" id="1503304"/>
    <lineage>
        <taxon>Viruses</taxon>
        <taxon>Riboviria</taxon>
        <taxon>Orthornavirae</taxon>
        <taxon>Pisuviricota</taxon>
        <taxon>Pisoniviricetes</taxon>
        <taxon>Nidovirales</taxon>
        <taxon>Cornidovirineae</taxon>
        <taxon>Coronaviridae</taxon>
        <taxon>Orthocoronavirinae</taxon>
        <taxon>Betacoronavirus</taxon>
        <taxon>Merbecovirus</taxon>
        <taxon>Betacoronavirus tylonycteridis</taxon>
        <taxon>Bat coronavirus HKU4</taxon>
    </lineage>
</organism>
<dbReference type="InterPro" id="IPR046446">
    <property type="entry name" value="a/bCoV_VIROPORIN_3A-like_CD"/>
</dbReference>
<protein>
    <submittedName>
        <fullName evidence="10">Uncharacterized protein</fullName>
    </submittedName>
</protein>
<feature type="domain" description="CoV 3a-like viroporin CD" evidence="9">
    <location>
        <begin position="134"/>
        <end position="191"/>
    </location>
</feature>
<evidence type="ECO:0000256" key="5">
    <source>
        <dbReference type="ARBA" id="ARBA00023136"/>
    </source>
</evidence>